<evidence type="ECO:0000313" key="3">
    <source>
        <dbReference type="Proteomes" id="UP000528460"/>
    </source>
</evidence>
<gene>
    <name evidence="2" type="ORF">HMI49_10415</name>
    <name evidence="1" type="ORF">HNS30_26035</name>
</gene>
<reference evidence="3 4" key="1">
    <citation type="submission" date="2020-05" db="EMBL/GenBank/DDBJ databases">
        <authorList>
            <person name="Whitworth D."/>
        </authorList>
    </citation>
    <scope>NUCLEOTIDE SEQUENCE [LARGE SCALE GENOMIC DNA]</scope>
    <source>
        <strain evidence="2 4">AB043B</strain>
        <strain evidence="1 3">CA046A</strain>
    </source>
</reference>
<name>A0A3A8IB52_9BACT</name>
<dbReference type="EMBL" id="JABFJW010000237">
    <property type="protein sequence ID" value="NOK12508.1"/>
    <property type="molecule type" value="Genomic_DNA"/>
</dbReference>
<dbReference type="Proteomes" id="UP000563426">
    <property type="component" value="Unassembled WGS sequence"/>
</dbReference>
<dbReference type="Proteomes" id="UP000528460">
    <property type="component" value="Unassembled WGS sequence"/>
</dbReference>
<dbReference type="AlphaFoldDB" id="A0A3A8IB52"/>
<proteinExistence type="predicted"/>
<accession>A0A3A8IB52</accession>
<dbReference type="EMBL" id="JABFJV010000042">
    <property type="protein sequence ID" value="NOK33611.1"/>
    <property type="molecule type" value="Genomic_DNA"/>
</dbReference>
<dbReference type="RefSeq" id="WP_120525056.1">
    <property type="nucleotide sequence ID" value="NZ_JABFJV010000042.1"/>
</dbReference>
<evidence type="ECO:0000313" key="4">
    <source>
        <dbReference type="Proteomes" id="UP000563426"/>
    </source>
</evidence>
<evidence type="ECO:0000313" key="1">
    <source>
        <dbReference type="EMBL" id="NOK12508.1"/>
    </source>
</evidence>
<comment type="caution">
    <text evidence="2">The sequence shown here is derived from an EMBL/GenBank/DDBJ whole genome shotgun (WGS) entry which is preliminary data.</text>
</comment>
<sequence length="77" mass="8095">MDVKDATVQAALRQACDDAGLPQSLRGCVYPLLRDPEGDWPPCCGGGCMPCTSTLADVALRTLELLGTPRRSPLPPG</sequence>
<keyword evidence="4" id="KW-1185">Reference proteome</keyword>
<organism evidence="2 4">
    <name type="scientific">Corallococcus exercitus</name>
    <dbReference type="NCBI Taxonomy" id="2316736"/>
    <lineage>
        <taxon>Bacteria</taxon>
        <taxon>Pseudomonadati</taxon>
        <taxon>Myxococcota</taxon>
        <taxon>Myxococcia</taxon>
        <taxon>Myxococcales</taxon>
        <taxon>Cystobacterineae</taxon>
        <taxon>Myxococcaceae</taxon>
        <taxon>Corallococcus</taxon>
    </lineage>
</organism>
<protein>
    <submittedName>
        <fullName evidence="2">Uncharacterized protein</fullName>
    </submittedName>
</protein>
<evidence type="ECO:0000313" key="2">
    <source>
        <dbReference type="EMBL" id="NOK33611.1"/>
    </source>
</evidence>
<dbReference type="OrthoDB" id="5519441at2"/>